<sequence length="149" mass="15366">MGFLGKISEWRAKIFLWAGLPLIAAGGIIFGGLDVVPAWQAHNGAGTAGVFTALREECGRRSCSFHGSWTAADGGSSRPDVILYDEPASLAVGGTTPAIDSGARTGVFATAGGPTYLFVTAFLVAGLAAAAGWVFVLRRALRRRRAAAA</sequence>
<evidence type="ECO:0000256" key="1">
    <source>
        <dbReference type="SAM" id="Phobius"/>
    </source>
</evidence>
<protein>
    <submittedName>
        <fullName evidence="2">Uncharacterized protein</fullName>
    </submittedName>
</protein>
<reference evidence="2" key="1">
    <citation type="submission" date="2021-01" db="EMBL/GenBank/DDBJ databases">
        <title>Whole genome shotgun sequence of Spirilliplanes yamanashiensis NBRC 15828.</title>
        <authorList>
            <person name="Komaki H."/>
            <person name="Tamura T."/>
        </authorList>
    </citation>
    <scope>NUCLEOTIDE SEQUENCE</scope>
    <source>
        <strain evidence="2">NBRC 15828</strain>
    </source>
</reference>
<keyword evidence="1" id="KW-0472">Membrane</keyword>
<dbReference type="Proteomes" id="UP000652013">
    <property type="component" value="Unassembled WGS sequence"/>
</dbReference>
<feature type="transmembrane region" description="Helical" evidence="1">
    <location>
        <begin position="12"/>
        <end position="33"/>
    </location>
</feature>
<keyword evidence="1" id="KW-1133">Transmembrane helix</keyword>
<keyword evidence="3" id="KW-1185">Reference proteome</keyword>
<accession>A0A8J4DLC6</accession>
<organism evidence="2 3">
    <name type="scientific">Spirilliplanes yamanashiensis</name>
    <dbReference type="NCBI Taxonomy" id="42233"/>
    <lineage>
        <taxon>Bacteria</taxon>
        <taxon>Bacillati</taxon>
        <taxon>Actinomycetota</taxon>
        <taxon>Actinomycetes</taxon>
        <taxon>Micromonosporales</taxon>
        <taxon>Micromonosporaceae</taxon>
        <taxon>Spirilliplanes</taxon>
    </lineage>
</organism>
<dbReference type="RefSeq" id="WP_203940455.1">
    <property type="nucleotide sequence ID" value="NZ_BAAAGJ010000011.1"/>
</dbReference>
<evidence type="ECO:0000313" key="2">
    <source>
        <dbReference type="EMBL" id="GIJ05248.1"/>
    </source>
</evidence>
<name>A0A8J4DLC6_9ACTN</name>
<dbReference type="EMBL" id="BOOY01000032">
    <property type="protein sequence ID" value="GIJ05248.1"/>
    <property type="molecule type" value="Genomic_DNA"/>
</dbReference>
<keyword evidence="1" id="KW-0812">Transmembrane</keyword>
<feature type="transmembrane region" description="Helical" evidence="1">
    <location>
        <begin position="116"/>
        <end position="136"/>
    </location>
</feature>
<comment type="caution">
    <text evidence="2">The sequence shown here is derived from an EMBL/GenBank/DDBJ whole genome shotgun (WGS) entry which is preliminary data.</text>
</comment>
<dbReference type="AlphaFoldDB" id="A0A8J4DLC6"/>
<gene>
    <name evidence="2" type="ORF">Sya03_46000</name>
</gene>
<proteinExistence type="predicted"/>
<evidence type="ECO:0000313" key="3">
    <source>
        <dbReference type="Proteomes" id="UP000652013"/>
    </source>
</evidence>